<dbReference type="Proteomes" id="UP001239445">
    <property type="component" value="Unassembled WGS sequence"/>
</dbReference>
<proteinExistence type="predicted"/>
<evidence type="ECO:0000313" key="2">
    <source>
        <dbReference type="EMBL" id="KAK1751004.1"/>
    </source>
</evidence>
<name>A0AAJ0F7C3_9PEZI</name>
<accession>A0AAJ0F7C3</accession>
<evidence type="ECO:0000256" key="1">
    <source>
        <dbReference type="SAM" id="MobiDB-lite"/>
    </source>
</evidence>
<dbReference type="EMBL" id="MU839843">
    <property type="protein sequence ID" value="KAK1751004.1"/>
    <property type="molecule type" value="Genomic_DNA"/>
</dbReference>
<dbReference type="AlphaFoldDB" id="A0AAJ0F7C3"/>
<keyword evidence="3" id="KW-1185">Reference proteome</keyword>
<protein>
    <submittedName>
        <fullName evidence="2">Uncharacterized protein</fullName>
    </submittedName>
</protein>
<feature type="region of interest" description="Disordered" evidence="1">
    <location>
        <begin position="179"/>
        <end position="210"/>
    </location>
</feature>
<evidence type="ECO:0000313" key="3">
    <source>
        <dbReference type="Proteomes" id="UP001239445"/>
    </source>
</evidence>
<feature type="compositionally biased region" description="Polar residues" evidence="1">
    <location>
        <begin position="60"/>
        <end position="74"/>
    </location>
</feature>
<comment type="caution">
    <text evidence="2">The sequence shown here is derived from an EMBL/GenBank/DDBJ whole genome shotgun (WGS) entry which is preliminary data.</text>
</comment>
<sequence length="210" mass="23754">MILQFSLHRKADFPSQHHFDATTDWQRDHLMSALPASSAAGVVRQRSSAWPRSKKPPPRGNTNPTTASNDQNTVQPGQIKRFSTAPIFRDPESGDVPVIIKSYALPWAKLKTYLEETLKCDLSQASQTTVRATPRPLVPRPPKAICDATGWLTQRQMLKDSFTVRLPRELTDAERAAIEGLRVKTDSQRERLEKRPEKTESRPLDSDEEE</sequence>
<reference evidence="2" key="1">
    <citation type="submission" date="2023-06" db="EMBL/GenBank/DDBJ databases">
        <title>Genome-scale phylogeny and comparative genomics of the fungal order Sordariales.</title>
        <authorList>
            <consortium name="Lawrence Berkeley National Laboratory"/>
            <person name="Hensen N."/>
            <person name="Bonometti L."/>
            <person name="Westerberg I."/>
            <person name="Brannstrom I.O."/>
            <person name="Guillou S."/>
            <person name="Cros-Aarteil S."/>
            <person name="Calhoun S."/>
            <person name="Haridas S."/>
            <person name="Kuo A."/>
            <person name="Mondo S."/>
            <person name="Pangilinan J."/>
            <person name="Riley R."/>
            <person name="Labutti K."/>
            <person name="Andreopoulos B."/>
            <person name="Lipzen A."/>
            <person name="Chen C."/>
            <person name="Yanf M."/>
            <person name="Daum C."/>
            <person name="Ng V."/>
            <person name="Clum A."/>
            <person name="Steindorff A."/>
            <person name="Ohm R."/>
            <person name="Martin F."/>
            <person name="Silar P."/>
            <person name="Natvig D."/>
            <person name="Lalanne C."/>
            <person name="Gautier V."/>
            <person name="Ament-Velasquez S.L."/>
            <person name="Kruys A."/>
            <person name="Hutchinson M.I."/>
            <person name="Powell A.J."/>
            <person name="Barry K."/>
            <person name="Miller A.N."/>
            <person name="Grigoriev I.V."/>
            <person name="Debuchy R."/>
            <person name="Gladieux P."/>
            <person name="Thoren M.H."/>
            <person name="Johannesson H."/>
        </authorList>
    </citation>
    <scope>NUCLEOTIDE SEQUENCE</scope>
    <source>
        <strain evidence="2">PSN4</strain>
    </source>
</reference>
<gene>
    <name evidence="2" type="ORF">QBC47DRAFT_392066</name>
</gene>
<organism evidence="2 3">
    <name type="scientific">Echria macrotheca</name>
    <dbReference type="NCBI Taxonomy" id="438768"/>
    <lineage>
        <taxon>Eukaryota</taxon>
        <taxon>Fungi</taxon>
        <taxon>Dikarya</taxon>
        <taxon>Ascomycota</taxon>
        <taxon>Pezizomycotina</taxon>
        <taxon>Sordariomycetes</taxon>
        <taxon>Sordariomycetidae</taxon>
        <taxon>Sordariales</taxon>
        <taxon>Schizotheciaceae</taxon>
        <taxon>Echria</taxon>
    </lineage>
</organism>
<feature type="region of interest" description="Disordered" evidence="1">
    <location>
        <begin position="36"/>
        <end position="74"/>
    </location>
</feature>